<evidence type="ECO:0000256" key="3">
    <source>
        <dbReference type="ARBA" id="ARBA00022833"/>
    </source>
</evidence>
<dbReference type="PANTHER" id="PTHR14155">
    <property type="entry name" value="RING FINGER DOMAIN-CONTAINING"/>
    <property type="match status" value="1"/>
</dbReference>
<feature type="region of interest" description="Disordered" evidence="5">
    <location>
        <begin position="163"/>
        <end position="190"/>
    </location>
</feature>
<dbReference type="Proteomes" id="UP001153069">
    <property type="component" value="Unassembled WGS sequence"/>
</dbReference>
<keyword evidence="6" id="KW-1133">Transmembrane helix</keyword>
<protein>
    <submittedName>
        <fullName evidence="8">NADPH Oxidase</fullName>
    </submittedName>
</protein>
<dbReference type="GO" id="GO:0008270">
    <property type="term" value="F:zinc ion binding"/>
    <property type="evidence" value="ECO:0007669"/>
    <property type="project" value="UniProtKB-KW"/>
</dbReference>
<feature type="compositionally biased region" description="Polar residues" evidence="5">
    <location>
        <begin position="485"/>
        <end position="495"/>
    </location>
</feature>
<keyword evidence="3" id="KW-0862">Zinc</keyword>
<keyword evidence="2 4" id="KW-0863">Zinc-finger</keyword>
<reference evidence="8" key="1">
    <citation type="submission" date="2020-06" db="EMBL/GenBank/DDBJ databases">
        <authorList>
            <consortium name="Plant Systems Biology data submission"/>
        </authorList>
    </citation>
    <scope>NUCLEOTIDE SEQUENCE</scope>
    <source>
        <strain evidence="8">D6</strain>
    </source>
</reference>
<dbReference type="EMBL" id="CAICTM010000317">
    <property type="protein sequence ID" value="CAB9507720.1"/>
    <property type="molecule type" value="Genomic_DNA"/>
</dbReference>
<feature type="compositionally biased region" description="Basic and acidic residues" evidence="5">
    <location>
        <begin position="246"/>
        <end position="260"/>
    </location>
</feature>
<evidence type="ECO:0000256" key="5">
    <source>
        <dbReference type="SAM" id="MobiDB-lite"/>
    </source>
</evidence>
<dbReference type="Pfam" id="PF13639">
    <property type="entry name" value="zf-RING_2"/>
    <property type="match status" value="1"/>
</dbReference>
<feature type="compositionally biased region" description="Polar residues" evidence="5">
    <location>
        <begin position="517"/>
        <end position="526"/>
    </location>
</feature>
<evidence type="ECO:0000259" key="7">
    <source>
        <dbReference type="PROSITE" id="PS50089"/>
    </source>
</evidence>
<dbReference type="SMART" id="SM00184">
    <property type="entry name" value="RING"/>
    <property type="match status" value="1"/>
</dbReference>
<accession>A0A9N8DSU8</accession>
<evidence type="ECO:0000256" key="6">
    <source>
        <dbReference type="SAM" id="Phobius"/>
    </source>
</evidence>
<dbReference type="InterPro" id="IPR053238">
    <property type="entry name" value="RING-H2_zinc_finger"/>
</dbReference>
<feature type="region of interest" description="Disordered" evidence="5">
    <location>
        <begin position="38"/>
        <end position="72"/>
    </location>
</feature>
<dbReference type="InterPro" id="IPR001841">
    <property type="entry name" value="Znf_RING"/>
</dbReference>
<keyword evidence="6" id="KW-0472">Membrane</keyword>
<dbReference type="InterPro" id="IPR013083">
    <property type="entry name" value="Znf_RING/FYVE/PHD"/>
</dbReference>
<evidence type="ECO:0000256" key="2">
    <source>
        <dbReference type="ARBA" id="ARBA00022771"/>
    </source>
</evidence>
<dbReference type="SUPFAM" id="SSF57850">
    <property type="entry name" value="RING/U-box"/>
    <property type="match status" value="1"/>
</dbReference>
<dbReference type="PROSITE" id="PS50089">
    <property type="entry name" value="ZF_RING_2"/>
    <property type="match status" value="1"/>
</dbReference>
<keyword evidence="1" id="KW-0479">Metal-binding</keyword>
<feature type="region of interest" description="Disordered" evidence="5">
    <location>
        <begin position="203"/>
        <end position="291"/>
    </location>
</feature>
<comment type="caution">
    <text evidence="8">The sequence shown here is derived from an EMBL/GenBank/DDBJ whole genome shotgun (WGS) entry which is preliminary data.</text>
</comment>
<feature type="compositionally biased region" description="Low complexity" evidence="5">
    <location>
        <begin position="170"/>
        <end position="179"/>
    </location>
</feature>
<feature type="region of interest" description="Disordered" evidence="5">
    <location>
        <begin position="304"/>
        <end position="335"/>
    </location>
</feature>
<feature type="compositionally biased region" description="Polar residues" evidence="5">
    <location>
        <begin position="54"/>
        <end position="72"/>
    </location>
</feature>
<keyword evidence="9" id="KW-1185">Reference proteome</keyword>
<name>A0A9N8DSU8_9STRA</name>
<dbReference type="OrthoDB" id="45989at2759"/>
<feature type="transmembrane region" description="Helical" evidence="6">
    <location>
        <begin position="78"/>
        <end position="99"/>
    </location>
</feature>
<feature type="region of interest" description="Disordered" evidence="5">
    <location>
        <begin position="475"/>
        <end position="526"/>
    </location>
</feature>
<feature type="domain" description="RING-type" evidence="7">
    <location>
        <begin position="342"/>
        <end position="389"/>
    </location>
</feature>
<gene>
    <name evidence="8" type="ORF">SEMRO_318_G115900.1</name>
</gene>
<evidence type="ECO:0000313" key="8">
    <source>
        <dbReference type="EMBL" id="CAB9507720.1"/>
    </source>
</evidence>
<dbReference type="AlphaFoldDB" id="A0A9N8DSU8"/>
<evidence type="ECO:0000256" key="1">
    <source>
        <dbReference type="ARBA" id="ARBA00022723"/>
    </source>
</evidence>
<dbReference type="Gene3D" id="3.30.40.10">
    <property type="entry name" value="Zinc/RING finger domain, C3HC4 (zinc finger)"/>
    <property type="match status" value="1"/>
</dbReference>
<dbReference type="PANTHER" id="PTHR14155:SF627">
    <property type="entry name" value="OS06G0192800 PROTEIN"/>
    <property type="match status" value="1"/>
</dbReference>
<proteinExistence type="predicted"/>
<evidence type="ECO:0000313" key="9">
    <source>
        <dbReference type="Proteomes" id="UP001153069"/>
    </source>
</evidence>
<organism evidence="8 9">
    <name type="scientific">Seminavis robusta</name>
    <dbReference type="NCBI Taxonomy" id="568900"/>
    <lineage>
        <taxon>Eukaryota</taxon>
        <taxon>Sar</taxon>
        <taxon>Stramenopiles</taxon>
        <taxon>Ochrophyta</taxon>
        <taxon>Bacillariophyta</taxon>
        <taxon>Bacillariophyceae</taxon>
        <taxon>Bacillariophycidae</taxon>
        <taxon>Naviculales</taxon>
        <taxon>Naviculaceae</taxon>
        <taxon>Seminavis</taxon>
    </lineage>
</organism>
<keyword evidence="6" id="KW-0812">Transmembrane</keyword>
<sequence>MTTITDTTSMSASARTALSLLYDTELFLRRQLQATAYGGGEQQPPVDGMHPSLADSSVYNNNNPQPQSETSQSRGRTVLTILYLCVLGLCFVVPVFYYFRLHCFEENARRELELDFSAALELSTQHRDENRAARRKYIEERRARIVQLMMPVRMILKEENFPELVDGPDNHNSSSNSTPDNPPPKPVQRAGSFLNFNFESEKYKAPKDDDDDDDASQEVQAQEHDNNISNDTETVPQAAKNDLEDDSPRQEHGVIEAKSQDEEEQGGESHHSSPGHVAGGDDPPKEALQNNPYDDEETLQIRIPVPGLPMGGSCFLDPTRQPQRQQQQGDDEREMRLTPGHCTICLSNYKVGSDIVWSSNESCDHHFHASCIEKWLMKQREGPLCPICRRDFVVDPLDLLEEDNNNHNIHNINNDISADEEQGIETPMFQWDPATLSMEEEEELGGIVVMAPGEQQETSGHRTIHIDNRVTTAQLEEGDVGGPSSDESGNNTGGNTIDVENPSSTNSNHAPDETNESTEGGVSAQL</sequence>
<evidence type="ECO:0000256" key="4">
    <source>
        <dbReference type="PROSITE-ProRule" id="PRU00175"/>
    </source>
</evidence>